<protein>
    <submittedName>
        <fullName evidence="1">Uncharacterized protein</fullName>
    </submittedName>
</protein>
<accession>A0A6S6YZJ8</accession>
<organism evidence="1 2">
    <name type="scientific">Achromobacter deleyi</name>
    <dbReference type="NCBI Taxonomy" id="1353891"/>
    <lineage>
        <taxon>Bacteria</taxon>
        <taxon>Pseudomonadati</taxon>
        <taxon>Pseudomonadota</taxon>
        <taxon>Betaproteobacteria</taxon>
        <taxon>Burkholderiales</taxon>
        <taxon>Alcaligenaceae</taxon>
        <taxon>Achromobacter</taxon>
    </lineage>
</organism>
<reference evidence="1 2" key="1">
    <citation type="submission" date="2020-04" db="EMBL/GenBank/DDBJ databases">
        <authorList>
            <person name="De Canck E."/>
        </authorList>
    </citation>
    <scope>NUCLEOTIDE SEQUENCE [LARGE SCALE GENOMIC DNA]</scope>
    <source>
        <strain evidence="1 2">LMG 3458</strain>
    </source>
</reference>
<gene>
    <name evidence="1" type="ORF">LMG3458_00048</name>
</gene>
<sequence length="386" mass="42145">MPPRTESRHRPLALAALLLLPALIAVQAAPLCRPLAQADRETVIADIALDDTHTLLGLDGSRIKTWRPMVEVATGLHATALPWAERVDWSVYRAPAGARIGRTVLRFERSADGVRHLCALSTYSANIVAQALAAPDDALPPPDTETRFRYDDAGRLSSYDVQARPWNGAKVPPARHCLRYDPQGWLAETSTGACDGQPRPQARYVHDAAGRLLRVIFYLESNAAGQDQAREVVVYDQQGQPAQRYRRQVIPLADESTVLGPPHRALATSNAILVLDGPAWRSPALESYHYDWAIVQSQDGEAGALYQAKRNPAAVLANGNSGNGGVFNMSAAQRQRIWETARQHPGHVHWLWAPGQISTLVTAMTAQAWAACANPLDRRADACAPR</sequence>
<dbReference type="RefSeq" id="WP_175190867.1">
    <property type="nucleotide sequence ID" value="NZ_CADIJO010000001.1"/>
</dbReference>
<dbReference type="EMBL" id="CADIJO010000001">
    <property type="protein sequence ID" value="CAB3650673.1"/>
    <property type="molecule type" value="Genomic_DNA"/>
</dbReference>
<evidence type="ECO:0000313" key="2">
    <source>
        <dbReference type="Proteomes" id="UP000494111"/>
    </source>
</evidence>
<dbReference type="Gene3D" id="2.180.10.10">
    <property type="entry name" value="RHS repeat-associated core"/>
    <property type="match status" value="1"/>
</dbReference>
<dbReference type="Proteomes" id="UP000494111">
    <property type="component" value="Unassembled WGS sequence"/>
</dbReference>
<name>A0A6S6YZJ8_9BURK</name>
<dbReference type="AlphaFoldDB" id="A0A6S6YZJ8"/>
<proteinExistence type="predicted"/>
<evidence type="ECO:0000313" key="1">
    <source>
        <dbReference type="EMBL" id="CAB3650673.1"/>
    </source>
</evidence>